<comment type="caution">
    <text evidence="15">The sequence shown here is derived from an EMBL/GenBank/DDBJ whole genome shotgun (WGS) entry which is preliminary data.</text>
</comment>
<feature type="binding site" evidence="13">
    <location>
        <position position="87"/>
    </location>
    <ligand>
        <name>Mg(2+)</name>
        <dbReference type="ChEBI" id="CHEBI:18420"/>
        <label>2</label>
    </ligand>
</feature>
<dbReference type="GO" id="GO:0005737">
    <property type="term" value="C:cytoplasm"/>
    <property type="evidence" value="ECO:0007669"/>
    <property type="project" value="UniProtKB-SubCell"/>
</dbReference>
<keyword evidence="5 13" id="KW-0255">Endonuclease</keyword>
<dbReference type="InterPro" id="IPR002176">
    <property type="entry name" value="X-over_junc_endoDNase_RuvC"/>
</dbReference>
<dbReference type="SUPFAM" id="SSF53098">
    <property type="entry name" value="Ribonuclease H-like"/>
    <property type="match status" value="1"/>
</dbReference>
<keyword evidence="8 13" id="KW-0460">Magnesium</keyword>
<dbReference type="GO" id="GO:0006281">
    <property type="term" value="P:DNA repair"/>
    <property type="evidence" value="ECO:0007669"/>
    <property type="project" value="UniProtKB-UniRule"/>
</dbReference>
<dbReference type="PANTHER" id="PTHR30194:SF3">
    <property type="entry name" value="CROSSOVER JUNCTION ENDODEOXYRIBONUCLEASE RUVC"/>
    <property type="match status" value="1"/>
</dbReference>
<comment type="function">
    <text evidence="13">The RuvA-RuvB-RuvC complex processes Holliday junction (HJ) DNA during genetic recombination and DNA repair. Endonuclease that resolves HJ intermediates. Cleaves cruciform DNA by making single-stranded nicks across the HJ at symmetrical positions within the homologous arms, yielding a 5'-phosphate and a 3'-hydroxyl group; requires a central core of homology in the junction. The consensus cleavage sequence is 5'-(A/T)TT(C/G)-3'. Cleavage occurs on the 3'-side of the TT dinucleotide at the point of strand exchange. HJ branch migration catalyzed by RuvA-RuvB allows RuvC to scan DNA until it finds its consensus sequence, where it cleaves and resolves the cruciform DNA.</text>
</comment>
<evidence type="ECO:0000256" key="11">
    <source>
        <dbReference type="ARBA" id="ARBA00023204"/>
    </source>
</evidence>
<dbReference type="EC" id="3.1.21.10" evidence="13 14"/>
<dbReference type="Gene3D" id="3.30.420.10">
    <property type="entry name" value="Ribonuclease H-like superfamily/Ribonuclease H"/>
    <property type="match status" value="1"/>
</dbReference>
<dbReference type="NCBIfam" id="TIGR00228">
    <property type="entry name" value="ruvC"/>
    <property type="match status" value="1"/>
</dbReference>
<dbReference type="FunFam" id="3.30.420.10:FF:000002">
    <property type="entry name" value="Crossover junction endodeoxyribonuclease RuvC"/>
    <property type="match status" value="1"/>
</dbReference>
<comment type="subcellular location">
    <subcellularLocation>
        <location evidence="13">Cytoplasm</location>
    </subcellularLocation>
</comment>
<evidence type="ECO:0000256" key="2">
    <source>
        <dbReference type="ARBA" id="ARBA00022490"/>
    </source>
</evidence>
<name>A0A8T7M5Q7_9CHLR</name>
<gene>
    <name evidence="13 15" type="primary">ruvC</name>
    <name evidence="15" type="ORF">HXX08_15795</name>
</gene>
<dbReference type="GO" id="GO:0048476">
    <property type="term" value="C:Holliday junction resolvase complex"/>
    <property type="evidence" value="ECO:0007669"/>
    <property type="project" value="UniProtKB-UniRule"/>
</dbReference>
<keyword evidence="2 13" id="KW-0963">Cytoplasm</keyword>
<evidence type="ECO:0000256" key="1">
    <source>
        <dbReference type="ARBA" id="ARBA00009518"/>
    </source>
</evidence>
<evidence type="ECO:0000313" key="16">
    <source>
        <dbReference type="Proteomes" id="UP000521676"/>
    </source>
</evidence>
<dbReference type="InterPro" id="IPR020563">
    <property type="entry name" value="X-over_junc_endoDNase_Mg_BS"/>
</dbReference>
<dbReference type="GO" id="GO:0003677">
    <property type="term" value="F:DNA binding"/>
    <property type="evidence" value="ECO:0007669"/>
    <property type="project" value="UniProtKB-KW"/>
</dbReference>
<dbReference type="PROSITE" id="PS01321">
    <property type="entry name" value="RUVC"/>
    <property type="match status" value="1"/>
</dbReference>
<evidence type="ECO:0000256" key="9">
    <source>
        <dbReference type="ARBA" id="ARBA00023125"/>
    </source>
</evidence>
<keyword evidence="6 13" id="KW-0227">DNA damage</keyword>
<evidence type="ECO:0000256" key="5">
    <source>
        <dbReference type="ARBA" id="ARBA00022759"/>
    </source>
</evidence>
<comment type="similarity">
    <text evidence="1 13">Belongs to the RuvC family.</text>
</comment>
<evidence type="ECO:0000256" key="14">
    <source>
        <dbReference type="NCBIfam" id="TIGR00228"/>
    </source>
</evidence>
<proteinExistence type="inferred from homology"/>
<feature type="active site" evidence="13">
    <location>
        <position position="26"/>
    </location>
</feature>
<evidence type="ECO:0000256" key="10">
    <source>
        <dbReference type="ARBA" id="ARBA00023172"/>
    </source>
</evidence>
<dbReference type="InterPro" id="IPR036397">
    <property type="entry name" value="RNaseH_sf"/>
</dbReference>
<organism evidence="15 16">
    <name type="scientific">Candidatus Chlorohelix allophototropha</name>
    <dbReference type="NCBI Taxonomy" id="3003348"/>
    <lineage>
        <taxon>Bacteria</taxon>
        <taxon>Bacillati</taxon>
        <taxon>Chloroflexota</taxon>
        <taxon>Chloroflexia</taxon>
        <taxon>Candidatus Chloroheliales</taxon>
        <taxon>Candidatus Chloroheliaceae</taxon>
        <taxon>Candidatus Chlorohelix</taxon>
    </lineage>
</organism>
<keyword evidence="7 13" id="KW-0378">Hydrolase</keyword>
<evidence type="ECO:0000256" key="8">
    <source>
        <dbReference type="ARBA" id="ARBA00022842"/>
    </source>
</evidence>
<dbReference type="GO" id="GO:0000287">
    <property type="term" value="F:magnesium ion binding"/>
    <property type="evidence" value="ECO:0007669"/>
    <property type="project" value="UniProtKB-UniRule"/>
</dbReference>
<dbReference type="GO" id="GO:0008821">
    <property type="term" value="F:crossover junction DNA endonuclease activity"/>
    <property type="evidence" value="ECO:0007669"/>
    <property type="project" value="UniProtKB-UniRule"/>
</dbReference>
<keyword evidence="11 13" id="KW-0234">DNA repair</keyword>
<feature type="binding site" evidence="13">
    <location>
        <position position="26"/>
    </location>
    <ligand>
        <name>Mg(2+)</name>
        <dbReference type="ChEBI" id="CHEBI:18420"/>
        <label>1</label>
    </ligand>
</feature>
<protein>
    <recommendedName>
        <fullName evidence="13 14">Crossover junction endodeoxyribonuclease RuvC</fullName>
        <ecNumber evidence="13 14">3.1.21.10</ecNumber>
    </recommendedName>
    <alternativeName>
        <fullName evidence="13">Holliday junction nuclease RuvC</fullName>
    </alternativeName>
    <alternativeName>
        <fullName evidence="13">Holliday junction resolvase RuvC</fullName>
    </alternativeName>
</protein>
<feature type="active site" evidence="13">
    <location>
        <position position="160"/>
    </location>
</feature>
<dbReference type="PANTHER" id="PTHR30194">
    <property type="entry name" value="CROSSOVER JUNCTION ENDODEOXYRIBONUCLEASE RUVC"/>
    <property type="match status" value="1"/>
</dbReference>
<reference evidence="15 16" key="1">
    <citation type="submission" date="2020-06" db="EMBL/GenBank/DDBJ databases">
        <title>Anoxygenic phototrophic Chloroflexota member uses a Type I reaction center.</title>
        <authorList>
            <person name="Tsuji J.M."/>
            <person name="Shaw N.A."/>
            <person name="Nagashima S."/>
            <person name="Venkiteswaran J."/>
            <person name="Schiff S.L."/>
            <person name="Hanada S."/>
            <person name="Tank M."/>
            <person name="Neufeld J.D."/>
        </authorList>
    </citation>
    <scope>NUCLEOTIDE SEQUENCE [LARGE SCALE GENOMIC DNA]</scope>
    <source>
        <strain evidence="15">L227-S17</strain>
    </source>
</reference>
<dbReference type="AlphaFoldDB" id="A0A8T7M5Q7"/>
<evidence type="ECO:0000256" key="7">
    <source>
        <dbReference type="ARBA" id="ARBA00022801"/>
    </source>
</evidence>
<dbReference type="Pfam" id="PF02075">
    <property type="entry name" value="RuvC"/>
    <property type="match status" value="1"/>
</dbReference>
<keyword evidence="10 13" id="KW-0233">DNA recombination</keyword>
<evidence type="ECO:0000256" key="12">
    <source>
        <dbReference type="ARBA" id="ARBA00029354"/>
    </source>
</evidence>
<dbReference type="PRINTS" id="PR00696">
    <property type="entry name" value="RSOLVASERUVC"/>
</dbReference>
<evidence type="ECO:0000256" key="6">
    <source>
        <dbReference type="ARBA" id="ARBA00022763"/>
    </source>
</evidence>
<evidence type="ECO:0000256" key="3">
    <source>
        <dbReference type="ARBA" id="ARBA00022722"/>
    </source>
</evidence>
<comment type="catalytic activity">
    <reaction evidence="12 13">
        <text>Endonucleolytic cleavage at a junction such as a reciprocal single-stranded crossover between two homologous DNA duplexes (Holliday junction).</text>
        <dbReference type="EC" id="3.1.21.10"/>
    </reaction>
</comment>
<dbReference type="HAMAP" id="MF_00034">
    <property type="entry name" value="RuvC"/>
    <property type="match status" value="1"/>
</dbReference>
<feature type="binding site" evidence="13">
    <location>
        <position position="160"/>
    </location>
    <ligand>
        <name>Mg(2+)</name>
        <dbReference type="ChEBI" id="CHEBI:18420"/>
        <label>1</label>
    </ligand>
</feature>
<dbReference type="EMBL" id="JACATZ010000003">
    <property type="protein sequence ID" value="NWJ47322.1"/>
    <property type="molecule type" value="Genomic_DNA"/>
</dbReference>
<keyword evidence="3 13" id="KW-0540">Nuclease</keyword>
<comment type="cofactor">
    <cofactor evidence="13">
        <name>Mg(2+)</name>
        <dbReference type="ChEBI" id="CHEBI:18420"/>
    </cofactor>
    <text evidence="13">Binds 2 Mg(2+) ion per subunit.</text>
</comment>
<dbReference type="GO" id="GO:0006310">
    <property type="term" value="P:DNA recombination"/>
    <property type="evidence" value="ECO:0007669"/>
    <property type="project" value="UniProtKB-UniRule"/>
</dbReference>
<feature type="active site" evidence="13">
    <location>
        <position position="87"/>
    </location>
</feature>
<dbReference type="Proteomes" id="UP000521676">
    <property type="component" value="Unassembled WGS sequence"/>
</dbReference>
<sequence>MRLRLSNRLALLPTPYKDENLVLGIDPGSALMGWGLVHLRPDDSLEMINYGAISTSPRLPMPQRLQQIYRQLTGLLETAFPSEIAIEELFFNKNTTTVIAVSQARGVALLAAADHNIDVFEYTPLQVKQALVGYGRAQKDQVQEMVRILLNLDQIPKPDDAADALAIAICHIRSRRFMSRLEAQNG</sequence>
<keyword evidence="4 13" id="KW-0479">Metal-binding</keyword>
<comment type="subunit">
    <text evidence="13">Homodimer which binds Holliday junction (HJ) DNA. The HJ becomes 2-fold symmetrical on binding to RuvC with unstacked arms; it has a different conformation from HJ DNA in complex with RuvA. In the full resolvosome a probable DNA-RuvA(4)-RuvB(12)-RuvC(2) complex forms which resolves the HJ.</text>
</comment>
<evidence type="ECO:0000256" key="13">
    <source>
        <dbReference type="HAMAP-Rule" id="MF_00034"/>
    </source>
</evidence>
<dbReference type="NCBIfam" id="NF000711">
    <property type="entry name" value="PRK00039.2-1"/>
    <property type="match status" value="1"/>
</dbReference>
<dbReference type="CDD" id="cd16962">
    <property type="entry name" value="RuvC"/>
    <property type="match status" value="1"/>
</dbReference>
<accession>A0A8T7M5Q7</accession>
<keyword evidence="9 13" id="KW-0238">DNA-binding</keyword>
<evidence type="ECO:0000313" key="15">
    <source>
        <dbReference type="EMBL" id="NWJ47322.1"/>
    </source>
</evidence>
<dbReference type="InterPro" id="IPR012337">
    <property type="entry name" value="RNaseH-like_sf"/>
</dbReference>
<evidence type="ECO:0000256" key="4">
    <source>
        <dbReference type="ARBA" id="ARBA00022723"/>
    </source>
</evidence>